<dbReference type="InterPro" id="IPR014014">
    <property type="entry name" value="RNA_helicase_DEAD_Q_motif"/>
</dbReference>
<keyword evidence="7 13" id="KW-0378">Hydrolase</keyword>
<name>A0A8B8CPQ6_CRAVI</name>
<dbReference type="InterPro" id="IPR027417">
    <property type="entry name" value="P-loop_NTPase"/>
</dbReference>
<keyword evidence="4" id="KW-0690">Ribosome biogenesis</keyword>
<dbReference type="InterPro" id="IPR014001">
    <property type="entry name" value="Helicase_ATP-bd"/>
</dbReference>
<dbReference type="PANTHER" id="PTHR47958">
    <property type="entry name" value="ATP-DEPENDENT RNA HELICASE DBP3"/>
    <property type="match status" value="1"/>
</dbReference>
<evidence type="ECO:0000256" key="11">
    <source>
        <dbReference type="ARBA" id="ARBA00037449"/>
    </source>
</evidence>
<keyword evidence="6 13" id="KW-0547">Nucleotide-binding</keyword>
<dbReference type="OrthoDB" id="8581967at2759"/>
<feature type="short sequence motif" description="Q motif" evidence="12">
    <location>
        <begin position="132"/>
        <end position="160"/>
    </location>
</feature>
<dbReference type="GO" id="GO:0005524">
    <property type="term" value="F:ATP binding"/>
    <property type="evidence" value="ECO:0007669"/>
    <property type="project" value="UniProtKB-KW"/>
</dbReference>
<organism evidence="17 18">
    <name type="scientific">Crassostrea virginica</name>
    <name type="common">Eastern oyster</name>
    <dbReference type="NCBI Taxonomy" id="6565"/>
    <lineage>
        <taxon>Eukaryota</taxon>
        <taxon>Metazoa</taxon>
        <taxon>Spiralia</taxon>
        <taxon>Lophotrochozoa</taxon>
        <taxon>Mollusca</taxon>
        <taxon>Bivalvia</taxon>
        <taxon>Autobranchia</taxon>
        <taxon>Pteriomorphia</taxon>
        <taxon>Ostreida</taxon>
        <taxon>Ostreoidea</taxon>
        <taxon>Ostreidae</taxon>
        <taxon>Crassostrea</taxon>
    </lineage>
</organism>
<keyword evidence="10" id="KW-0539">Nucleus</keyword>
<evidence type="ECO:0000313" key="18">
    <source>
        <dbReference type="RefSeq" id="XP_022317818.1"/>
    </source>
</evidence>
<dbReference type="PROSITE" id="PS51194">
    <property type="entry name" value="HELICASE_CTER"/>
    <property type="match status" value="1"/>
</dbReference>
<comment type="function">
    <text evidence="11">ATP-dependent RNA helicase required for 60S ribosomal subunit synthesis. Involved in efficient pre-rRNA processing, predominantly at site A3, which is necessary for the normal formation of 25S and 5.8S rRNAs.</text>
</comment>
<dbReference type="GeneID" id="111121021"/>
<dbReference type="GO" id="GO:0003724">
    <property type="term" value="F:RNA helicase activity"/>
    <property type="evidence" value="ECO:0007669"/>
    <property type="project" value="UniProtKB-EC"/>
</dbReference>
<feature type="domain" description="Helicase ATP-binding" evidence="14">
    <location>
        <begin position="163"/>
        <end position="340"/>
    </location>
</feature>
<evidence type="ECO:0000256" key="3">
    <source>
        <dbReference type="ARBA" id="ARBA00012552"/>
    </source>
</evidence>
<feature type="domain" description="DEAD-box RNA helicase Q" evidence="16">
    <location>
        <begin position="132"/>
        <end position="160"/>
    </location>
</feature>
<gene>
    <name evidence="18" type="primary">LOC111121021</name>
</gene>
<comment type="subcellular location">
    <subcellularLocation>
        <location evidence="1">Nucleus</location>
        <location evidence="1">Nucleolus</location>
    </subcellularLocation>
</comment>
<keyword evidence="9 13" id="KW-0067">ATP-binding</keyword>
<keyword evidence="17" id="KW-1185">Reference proteome</keyword>
<evidence type="ECO:0000256" key="9">
    <source>
        <dbReference type="ARBA" id="ARBA00022840"/>
    </source>
</evidence>
<dbReference type="PROSITE" id="PS00039">
    <property type="entry name" value="DEAD_ATP_HELICASE"/>
    <property type="match status" value="1"/>
</dbReference>
<evidence type="ECO:0000256" key="4">
    <source>
        <dbReference type="ARBA" id="ARBA00022517"/>
    </source>
</evidence>
<comment type="similarity">
    <text evidence="2">Belongs to the DEAD box helicase family. DDX5/DBP2 subfamily.</text>
</comment>
<evidence type="ECO:0000256" key="8">
    <source>
        <dbReference type="ARBA" id="ARBA00022806"/>
    </source>
</evidence>
<evidence type="ECO:0000256" key="7">
    <source>
        <dbReference type="ARBA" id="ARBA00022801"/>
    </source>
</evidence>
<dbReference type="Proteomes" id="UP000694844">
    <property type="component" value="Chromosome 2"/>
</dbReference>
<dbReference type="GO" id="GO:0003676">
    <property type="term" value="F:nucleic acid binding"/>
    <property type="evidence" value="ECO:0007669"/>
    <property type="project" value="InterPro"/>
</dbReference>
<evidence type="ECO:0000256" key="10">
    <source>
        <dbReference type="ARBA" id="ARBA00023242"/>
    </source>
</evidence>
<dbReference type="GO" id="GO:0016787">
    <property type="term" value="F:hydrolase activity"/>
    <property type="evidence" value="ECO:0007669"/>
    <property type="project" value="UniProtKB-KW"/>
</dbReference>
<evidence type="ECO:0000256" key="12">
    <source>
        <dbReference type="PROSITE-ProRule" id="PRU00552"/>
    </source>
</evidence>
<evidence type="ECO:0000256" key="2">
    <source>
        <dbReference type="ARBA" id="ARBA00009334"/>
    </source>
</evidence>
<sequence length="543" mass="62580">MELTRLSKVVRLTTKGHRLLDLGCLQKSRNYRRFSVCSVLQGSLDDLLDPEERKPRWGTRERNRDRYSGERDPWEFKGRVSRRGKKDWSNVSVLKNIYLEHEAVKEMPEEKIEQFLEQNNVKTFGDLPTPVLEIDHINFPDEIRNNLFRHGIYRPTPIQSLMWPIALSGMDSVGIAQTGSGKTLGYIIPAILHAMNQETFNNDYQRNARALVVAPTRELTQQISAVSAPFCRPFNMKTMCLYGGASKSRQLQAISYGQDIIVATPGRLIDVLRDCQDLLHHVSYLVIDEADRMLDMGFEPQLDKIMEYLNPERQTTMWSATWPTEVQNLAQSYMTDNVQVQIGHHQLTVNDDIEQNIIVVEDDLDKLHKFVDVMKPVVDDSQSKVLIFTNTKDKASRLAFKLKRALGKPIDAIHGDVSQIGREKLLRDFRSGRMPILVATDVAARGIDVSDITHVVNFDFPRDLEDYIHRVGRTGRAGRKGVAISFFCPNETPRLTKKLIKLLREHKQKIPGELEVHYSGRREFERIDTNRKYSRYATEKWTY</sequence>
<protein>
    <recommendedName>
        <fullName evidence="3">RNA helicase</fullName>
        <ecNumber evidence="3">3.6.4.13</ecNumber>
    </recommendedName>
</protein>
<keyword evidence="5" id="KW-0698">rRNA processing</keyword>
<proteinExistence type="inferred from homology"/>
<evidence type="ECO:0000256" key="1">
    <source>
        <dbReference type="ARBA" id="ARBA00004604"/>
    </source>
</evidence>
<evidence type="ECO:0000259" key="16">
    <source>
        <dbReference type="PROSITE" id="PS51195"/>
    </source>
</evidence>
<dbReference type="CDD" id="cd00268">
    <property type="entry name" value="DEADc"/>
    <property type="match status" value="1"/>
</dbReference>
<feature type="domain" description="Helicase C-terminal" evidence="15">
    <location>
        <begin position="352"/>
        <end position="518"/>
    </location>
</feature>
<evidence type="ECO:0000313" key="17">
    <source>
        <dbReference type="Proteomes" id="UP000694844"/>
    </source>
</evidence>
<dbReference type="InterPro" id="IPR044742">
    <property type="entry name" value="DEAD/DEAH_RhlB"/>
</dbReference>
<evidence type="ECO:0000256" key="13">
    <source>
        <dbReference type="RuleBase" id="RU000492"/>
    </source>
</evidence>
<evidence type="ECO:0000256" key="6">
    <source>
        <dbReference type="ARBA" id="ARBA00022741"/>
    </source>
</evidence>
<dbReference type="PROSITE" id="PS51195">
    <property type="entry name" value="Q_MOTIF"/>
    <property type="match status" value="1"/>
</dbReference>
<evidence type="ECO:0000259" key="15">
    <source>
        <dbReference type="PROSITE" id="PS51194"/>
    </source>
</evidence>
<dbReference type="KEGG" id="cvn:111121021"/>
<dbReference type="CDD" id="cd18787">
    <property type="entry name" value="SF2_C_DEAD"/>
    <property type="match status" value="1"/>
</dbReference>
<dbReference type="EC" id="3.6.4.13" evidence="3"/>
<dbReference type="SUPFAM" id="SSF52540">
    <property type="entry name" value="P-loop containing nucleoside triphosphate hydrolases"/>
    <property type="match status" value="1"/>
</dbReference>
<keyword evidence="8 13" id="KW-0347">Helicase</keyword>
<dbReference type="PROSITE" id="PS51192">
    <property type="entry name" value="HELICASE_ATP_BIND_1"/>
    <property type="match status" value="1"/>
</dbReference>
<evidence type="ECO:0000256" key="5">
    <source>
        <dbReference type="ARBA" id="ARBA00022552"/>
    </source>
</evidence>
<dbReference type="Gene3D" id="3.40.50.300">
    <property type="entry name" value="P-loop containing nucleotide triphosphate hydrolases"/>
    <property type="match status" value="2"/>
</dbReference>
<dbReference type="Pfam" id="PF00270">
    <property type="entry name" value="DEAD"/>
    <property type="match status" value="1"/>
</dbReference>
<dbReference type="AlphaFoldDB" id="A0A8B8CPQ6"/>
<reference evidence="18" key="1">
    <citation type="submission" date="2025-08" db="UniProtKB">
        <authorList>
            <consortium name="RefSeq"/>
        </authorList>
    </citation>
    <scope>IDENTIFICATION</scope>
    <source>
        <tissue evidence="18">Whole sample</tissue>
    </source>
</reference>
<accession>A0A8B8CPQ6</accession>
<dbReference type="SMART" id="SM00490">
    <property type="entry name" value="HELICc"/>
    <property type="match status" value="1"/>
</dbReference>
<dbReference type="InterPro" id="IPR001650">
    <property type="entry name" value="Helicase_C-like"/>
</dbReference>
<evidence type="ECO:0000259" key="14">
    <source>
        <dbReference type="PROSITE" id="PS51192"/>
    </source>
</evidence>
<dbReference type="Pfam" id="PF00271">
    <property type="entry name" value="Helicase_C"/>
    <property type="match status" value="1"/>
</dbReference>
<dbReference type="RefSeq" id="XP_022317818.1">
    <property type="nucleotide sequence ID" value="XM_022462110.1"/>
</dbReference>
<dbReference type="InterPro" id="IPR011545">
    <property type="entry name" value="DEAD/DEAH_box_helicase_dom"/>
</dbReference>
<dbReference type="SMART" id="SM00487">
    <property type="entry name" value="DEXDc"/>
    <property type="match status" value="1"/>
</dbReference>
<dbReference type="InterPro" id="IPR000629">
    <property type="entry name" value="RNA-helicase_DEAD-box_CS"/>
</dbReference>